<dbReference type="RefSeq" id="XP_015188585.1">
    <property type="nucleotide sequence ID" value="XM_015333099.1"/>
</dbReference>
<comment type="similarity">
    <text evidence="1">Belongs to the SEN15 family.</text>
</comment>
<keyword evidence="2" id="KW-0819">tRNA processing</keyword>
<dbReference type="PANTHER" id="PTHR28582:SF1">
    <property type="entry name" value="TRNA-SPLICING ENDONUCLEASE SUBUNIT SEN15"/>
    <property type="match status" value="1"/>
</dbReference>
<name>A0ABM1J7Z7_POLDO</name>
<evidence type="ECO:0000256" key="1">
    <source>
        <dbReference type="ARBA" id="ARBA00006091"/>
    </source>
</evidence>
<dbReference type="InterPro" id="IPR011856">
    <property type="entry name" value="tRNA_endonuc-like_dom_sf"/>
</dbReference>
<feature type="domain" description="tRNA-splicing endonuclease subunit Sen15" evidence="4">
    <location>
        <begin position="29"/>
        <end position="118"/>
    </location>
</feature>
<dbReference type="InterPro" id="IPR036167">
    <property type="entry name" value="tRNA_intron_Endo_cat-like_sf"/>
</dbReference>
<sequence>MQDLIHPSYYYIEKLGCVDPKKISNAFYVYMQLCEAKRFWHVDYKYNQDLDLIYLETKRTKNSNLEIYVPWAISCSLTIDLIEKIQQKLETERITFVFRSTDSTSVFYSVSTGLVKPISPAMRKLLREKEEKKIALEKNIKKNTTNLYELAKSINAENKNTDPQTTDNSNIEKDESIDETSSVVKI</sequence>
<feature type="region of interest" description="Disordered" evidence="3">
    <location>
        <begin position="158"/>
        <end position="186"/>
    </location>
</feature>
<evidence type="ECO:0000313" key="5">
    <source>
        <dbReference type="Proteomes" id="UP000694924"/>
    </source>
</evidence>
<dbReference type="GeneID" id="107072841"/>
<accession>A0ABM1J7Z7</accession>
<organism evidence="5 6">
    <name type="scientific">Polistes dominula</name>
    <name type="common">European paper wasp</name>
    <name type="synonym">Vespa dominula</name>
    <dbReference type="NCBI Taxonomy" id="743375"/>
    <lineage>
        <taxon>Eukaryota</taxon>
        <taxon>Metazoa</taxon>
        <taxon>Ecdysozoa</taxon>
        <taxon>Arthropoda</taxon>
        <taxon>Hexapoda</taxon>
        <taxon>Insecta</taxon>
        <taxon>Pterygota</taxon>
        <taxon>Neoptera</taxon>
        <taxon>Endopterygota</taxon>
        <taxon>Hymenoptera</taxon>
        <taxon>Apocrita</taxon>
        <taxon>Aculeata</taxon>
        <taxon>Vespoidea</taxon>
        <taxon>Vespidae</taxon>
        <taxon>Polistinae</taxon>
        <taxon>Polistini</taxon>
        <taxon>Polistes</taxon>
    </lineage>
</organism>
<evidence type="ECO:0000313" key="6">
    <source>
        <dbReference type="RefSeq" id="XP_015188585.1"/>
    </source>
</evidence>
<keyword evidence="5" id="KW-1185">Reference proteome</keyword>
<gene>
    <name evidence="6" type="primary">LOC107072841</name>
</gene>
<evidence type="ECO:0000256" key="3">
    <source>
        <dbReference type="SAM" id="MobiDB-lite"/>
    </source>
</evidence>
<evidence type="ECO:0000256" key="2">
    <source>
        <dbReference type="ARBA" id="ARBA00022694"/>
    </source>
</evidence>
<dbReference type="InterPro" id="IPR018593">
    <property type="entry name" value="tRNA-endonuc_su_Sen15"/>
</dbReference>
<dbReference type="Proteomes" id="UP000694924">
    <property type="component" value="Unplaced"/>
</dbReference>
<feature type="compositionally biased region" description="Polar residues" evidence="3">
    <location>
        <begin position="158"/>
        <end position="169"/>
    </location>
</feature>
<dbReference type="Pfam" id="PF09631">
    <property type="entry name" value="Sen15"/>
    <property type="match status" value="1"/>
</dbReference>
<evidence type="ECO:0000259" key="4">
    <source>
        <dbReference type="Pfam" id="PF09631"/>
    </source>
</evidence>
<protein>
    <submittedName>
        <fullName evidence="6">Uncharacterized protein LOC107072841</fullName>
    </submittedName>
</protein>
<dbReference type="SUPFAM" id="SSF53032">
    <property type="entry name" value="tRNA-intron endonuclease catalytic domain-like"/>
    <property type="match status" value="1"/>
</dbReference>
<dbReference type="Gene3D" id="3.40.1350.10">
    <property type="match status" value="1"/>
</dbReference>
<reference evidence="6" key="1">
    <citation type="submission" date="2025-08" db="UniProtKB">
        <authorList>
            <consortium name="RefSeq"/>
        </authorList>
    </citation>
    <scope>IDENTIFICATION</scope>
    <source>
        <tissue evidence="6">Whole body</tissue>
    </source>
</reference>
<proteinExistence type="inferred from homology"/>
<dbReference type="PANTHER" id="PTHR28582">
    <property type="entry name" value="TRNA-SPLICING ENDONUCLEASE SUBUNIT SEN15"/>
    <property type="match status" value="1"/>
</dbReference>